<evidence type="ECO:0000256" key="1">
    <source>
        <dbReference type="ARBA" id="ARBA00009995"/>
    </source>
</evidence>
<dbReference type="CDD" id="cd03784">
    <property type="entry name" value="GT1_Gtf-like"/>
    <property type="match status" value="1"/>
</dbReference>
<evidence type="ECO:0000256" key="2">
    <source>
        <dbReference type="ARBA" id="ARBA00022676"/>
    </source>
</evidence>
<gene>
    <name evidence="4" type="ORF">CJ030_MR1G017655</name>
</gene>
<dbReference type="PANTHER" id="PTHR48046">
    <property type="entry name" value="UDP-GLYCOSYLTRANSFERASE 72E1"/>
    <property type="match status" value="1"/>
</dbReference>
<evidence type="ECO:0000313" key="4">
    <source>
        <dbReference type="EMBL" id="KAB1225255.1"/>
    </source>
</evidence>
<comment type="similarity">
    <text evidence="1">Belongs to the UDP-glycosyltransferase family.</text>
</comment>
<organism evidence="4 5">
    <name type="scientific">Morella rubra</name>
    <name type="common">Chinese bayberry</name>
    <dbReference type="NCBI Taxonomy" id="262757"/>
    <lineage>
        <taxon>Eukaryota</taxon>
        <taxon>Viridiplantae</taxon>
        <taxon>Streptophyta</taxon>
        <taxon>Embryophyta</taxon>
        <taxon>Tracheophyta</taxon>
        <taxon>Spermatophyta</taxon>
        <taxon>Magnoliopsida</taxon>
        <taxon>eudicotyledons</taxon>
        <taxon>Gunneridae</taxon>
        <taxon>Pentapetalae</taxon>
        <taxon>rosids</taxon>
        <taxon>fabids</taxon>
        <taxon>Fagales</taxon>
        <taxon>Myricaceae</taxon>
        <taxon>Morella</taxon>
    </lineage>
</organism>
<keyword evidence="2" id="KW-0328">Glycosyltransferase</keyword>
<keyword evidence="3 4" id="KW-0808">Transferase</keyword>
<dbReference type="OrthoDB" id="5835829at2759"/>
<evidence type="ECO:0000313" key="5">
    <source>
        <dbReference type="Proteomes" id="UP000516437"/>
    </source>
</evidence>
<dbReference type="SUPFAM" id="SSF53756">
    <property type="entry name" value="UDP-Glycosyltransferase/glycogen phosphorylase"/>
    <property type="match status" value="1"/>
</dbReference>
<dbReference type="Gene3D" id="3.40.50.2000">
    <property type="entry name" value="Glycogen Phosphorylase B"/>
    <property type="match status" value="1"/>
</dbReference>
<evidence type="ECO:0000256" key="3">
    <source>
        <dbReference type="ARBA" id="ARBA00022679"/>
    </source>
</evidence>
<protein>
    <submittedName>
        <fullName evidence="4">Hydroquinone glucosyltransferase</fullName>
    </submittedName>
</protein>
<sequence>MKSPNFSNWANNSDWFKHQSCGRVRVHKLAGKSAKWFRPVRLFRKWWDLSFDQLTELALGLELSGQRFIWVVRSPNNGPADAAYVGNQSHQDPLAFLPNGFVERIEGQGLEGTAARILSHSSTGGFLTHCGWNSTLESIASGIPLIAWPLFAEQRMNAVLLTEDLKVALRPKANEKGLIEREEIAKVIKDLMASEEGKRVQNRMKDLKIAAEKALTGDGSSKRALSELASKMASN</sequence>
<dbReference type="EMBL" id="RXIC02000019">
    <property type="protein sequence ID" value="KAB1225255.1"/>
    <property type="molecule type" value="Genomic_DNA"/>
</dbReference>
<name>A0A6A1WIY2_9ROSI</name>
<dbReference type="AlphaFoldDB" id="A0A6A1WIY2"/>
<keyword evidence="5" id="KW-1185">Reference proteome</keyword>
<dbReference type="GO" id="GO:0008194">
    <property type="term" value="F:UDP-glycosyltransferase activity"/>
    <property type="evidence" value="ECO:0007669"/>
    <property type="project" value="InterPro"/>
</dbReference>
<dbReference type="Pfam" id="PF00201">
    <property type="entry name" value="UDPGT"/>
    <property type="match status" value="1"/>
</dbReference>
<dbReference type="PANTHER" id="PTHR48046:SF6">
    <property type="entry name" value="GLYCOSYLTRANSFERASE"/>
    <property type="match status" value="1"/>
</dbReference>
<proteinExistence type="inferred from homology"/>
<reference evidence="4 5" key="1">
    <citation type="journal article" date="2019" name="Plant Biotechnol. J.">
        <title>The red bayberry genome and genetic basis of sex determination.</title>
        <authorList>
            <person name="Jia H.M."/>
            <person name="Jia H.J."/>
            <person name="Cai Q.L."/>
            <person name="Wang Y."/>
            <person name="Zhao H.B."/>
            <person name="Yang W.F."/>
            <person name="Wang G.Y."/>
            <person name="Li Y.H."/>
            <person name="Zhan D.L."/>
            <person name="Shen Y.T."/>
            <person name="Niu Q.F."/>
            <person name="Chang L."/>
            <person name="Qiu J."/>
            <person name="Zhao L."/>
            <person name="Xie H.B."/>
            <person name="Fu W.Y."/>
            <person name="Jin J."/>
            <person name="Li X.W."/>
            <person name="Jiao Y."/>
            <person name="Zhou C.C."/>
            <person name="Tu T."/>
            <person name="Chai C.Y."/>
            <person name="Gao J.L."/>
            <person name="Fan L.J."/>
            <person name="van de Weg E."/>
            <person name="Wang J.Y."/>
            <person name="Gao Z.S."/>
        </authorList>
    </citation>
    <scope>NUCLEOTIDE SEQUENCE [LARGE SCALE GENOMIC DNA]</scope>
    <source>
        <tissue evidence="4">Leaves</tissue>
    </source>
</reference>
<accession>A0A6A1WIY2</accession>
<comment type="caution">
    <text evidence="4">The sequence shown here is derived from an EMBL/GenBank/DDBJ whole genome shotgun (WGS) entry which is preliminary data.</text>
</comment>
<dbReference type="InterPro" id="IPR002213">
    <property type="entry name" value="UDP_glucos_trans"/>
</dbReference>
<dbReference type="Proteomes" id="UP000516437">
    <property type="component" value="Chromosome 1"/>
</dbReference>
<dbReference type="FunFam" id="3.40.50.2000:FF:000060">
    <property type="entry name" value="Glycosyltransferase"/>
    <property type="match status" value="1"/>
</dbReference>